<sequence>MKFDGLNEQAKMNSVLYHDNSALMNIKNSNQQGAALEAVAGQFEAMFLQLVLRQMRSSSDALADKDSPFSSQQYGVFRDMYDGQLAIEMARKQNSGIADMLIKQLSPSMAEVEFETHSIGASANDALTAVEPSSQLPSDAPVNVQAPLHSTGQSVASVREILGEAGVTTAFAQPLIRKMEL</sequence>
<organism evidence="3 4">
    <name type="scientific">Vibrio bivalvicida</name>
    <dbReference type="NCBI Taxonomy" id="1276888"/>
    <lineage>
        <taxon>Bacteria</taxon>
        <taxon>Pseudomonadati</taxon>
        <taxon>Pseudomonadota</taxon>
        <taxon>Gammaproteobacteria</taxon>
        <taxon>Vibrionales</taxon>
        <taxon>Vibrionaceae</taxon>
        <taxon>Vibrio</taxon>
        <taxon>Vibrio oreintalis group</taxon>
    </lineage>
</organism>
<dbReference type="GO" id="GO:0044781">
    <property type="term" value="P:bacterial-type flagellum organization"/>
    <property type="evidence" value="ECO:0007669"/>
    <property type="project" value="UniProtKB-KW"/>
</dbReference>
<feature type="domain" description="Flagellar protein FlgJ N-terminal" evidence="2">
    <location>
        <begin position="54"/>
        <end position="104"/>
    </location>
</feature>
<keyword evidence="3" id="KW-0282">Flagellum</keyword>
<reference evidence="3 4" key="1">
    <citation type="journal article" date="2016" name="Syst. Appl. Microbiol.">
        <title>Vibrio bivalvicida sp. nov., a novel larval pathogen for bivalve molluscs reared in a hatchery.</title>
        <authorList>
            <person name="Dubert J."/>
            <person name="Romalde J.L."/>
            <person name="Prado S."/>
            <person name="Barja J.L."/>
        </authorList>
    </citation>
    <scope>NUCLEOTIDE SEQUENCE [LARGE SCALE GENOMIC DNA]</scope>
    <source>
        <strain evidence="3 4">605</strain>
    </source>
</reference>
<protein>
    <submittedName>
        <fullName evidence="3">Flagellar protein</fullName>
    </submittedName>
</protein>
<dbReference type="AlphaFoldDB" id="A0A177XZI2"/>
<accession>A0A177XZI2</accession>
<dbReference type="EMBL" id="LLEI02000032">
    <property type="protein sequence ID" value="OAJ93991.1"/>
    <property type="molecule type" value="Genomic_DNA"/>
</dbReference>
<evidence type="ECO:0000256" key="1">
    <source>
        <dbReference type="ARBA" id="ARBA00022795"/>
    </source>
</evidence>
<name>A0A177XZI2_9VIBR</name>
<dbReference type="InterPro" id="IPR019301">
    <property type="entry name" value="Flagellar_prot_FlgJ_N"/>
</dbReference>
<dbReference type="Proteomes" id="UP000078406">
    <property type="component" value="Unassembled WGS sequence"/>
</dbReference>
<comment type="caution">
    <text evidence="3">The sequence shown here is derived from an EMBL/GenBank/DDBJ whole genome shotgun (WGS) entry which is preliminary data.</text>
</comment>
<dbReference type="Pfam" id="PF10135">
    <property type="entry name" value="Rod-binding"/>
    <property type="match status" value="1"/>
</dbReference>
<evidence type="ECO:0000259" key="2">
    <source>
        <dbReference type="Pfam" id="PF10135"/>
    </source>
</evidence>
<keyword evidence="3" id="KW-0966">Cell projection</keyword>
<proteinExistence type="predicted"/>
<gene>
    <name evidence="3" type="ORF">APB76_12315</name>
</gene>
<keyword evidence="3" id="KW-0969">Cilium</keyword>
<keyword evidence="1" id="KW-1005">Bacterial flagellum biogenesis</keyword>
<evidence type="ECO:0000313" key="4">
    <source>
        <dbReference type="Proteomes" id="UP000078406"/>
    </source>
</evidence>
<evidence type="ECO:0000313" key="3">
    <source>
        <dbReference type="EMBL" id="OAJ93991.1"/>
    </source>
</evidence>
<dbReference type="RefSeq" id="WP_049843568.1">
    <property type="nucleotide sequence ID" value="NZ_LLEI02000032.1"/>
</dbReference>